<keyword evidence="3" id="KW-0157">Chromophore</keyword>
<dbReference type="PROSITE" id="PS50109">
    <property type="entry name" value="HIS_KIN"/>
    <property type="match status" value="1"/>
</dbReference>
<dbReference type="Pfam" id="PF13426">
    <property type="entry name" value="PAS_9"/>
    <property type="match status" value="1"/>
</dbReference>
<dbReference type="Pfam" id="PF07568">
    <property type="entry name" value="HisKA_2"/>
    <property type="match status" value="1"/>
</dbReference>
<proteinExistence type="predicted"/>
<comment type="caution">
    <text evidence="5">The sequence shown here is derived from an EMBL/GenBank/DDBJ whole genome shotgun (WGS) entry which is preliminary data.</text>
</comment>
<keyword evidence="2" id="KW-0288">FMN</keyword>
<dbReference type="GO" id="GO:0016874">
    <property type="term" value="F:ligase activity"/>
    <property type="evidence" value="ECO:0007669"/>
    <property type="project" value="UniProtKB-KW"/>
</dbReference>
<protein>
    <submittedName>
        <fullName evidence="5">Biotin--acetyl-CoA-carboxylase ligase</fullName>
    </submittedName>
</protein>
<dbReference type="PANTHER" id="PTHR47429:SF2">
    <property type="entry name" value="PROTEIN TWIN LOV 1"/>
    <property type="match status" value="1"/>
</dbReference>
<dbReference type="CDD" id="cd00130">
    <property type="entry name" value="PAS"/>
    <property type="match status" value="1"/>
</dbReference>
<dbReference type="Pfam" id="PF02518">
    <property type="entry name" value="HATPase_c"/>
    <property type="match status" value="1"/>
</dbReference>
<keyword evidence="5" id="KW-0436">Ligase</keyword>
<evidence type="ECO:0000259" key="4">
    <source>
        <dbReference type="PROSITE" id="PS50109"/>
    </source>
</evidence>
<sequence length="345" mass="37842">MSVSSKVIEEPVSSDILEGDFEGAAISVLPFALAITNPRLDDNPLVYVSPAFCRITGYAKEACVGRNCRFLQGEDTDPETVKRIGKAIAKREEINEDIYNYRASGEGFWNRLLITPLFDEHGELAYFIGIQHQLPGPPHEYSKDESGRTLEELQHRVKNHLSMIVGMIRMQARADEAGSDYKTLARRVETLQLLYQELSDAGVARHNSDVVPLGAYVSRVASAVSHLDGRESIRVNIDADEITVSAQQAGQFGLIASELLTNSLQHAFRDQRNGLVTMELKQLSNGVVRMRVSDDGSGLPEGMNWPDDSGLGGRIVKGLVGEMNGKLSVDRGITGTTITLDLTVE</sequence>
<dbReference type="InterPro" id="IPR000014">
    <property type="entry name" value="PAS"/>
</dbReference>
<dbReference type="Gene3D" id="3.30.450.20">
    <property type="entry name" value="PAS domain"/>
    <property type="match status" value="1"/>
</dbReference>
<name>A0A219BA84_9SPHN</name>
<reference evidence="6" key="1">
    <citation type="submission" date="2017-05" db="EMBL/GenBank/DDBJ databases">
        <authorList>
            <person name="Lin X."/>
        </authorList>
    </citation>
    <scope>NUCLEOTIDE SEQUENCE [LARGE SCALE GENOMIC DNA]</scope>
    <source>
        <strain evidence="6">JLT2012</strain>
    </source>
</reference>
<dbReference type="EMBL" id="NFZT01000001">
    <property type="protein sequence ID" value="OWV34698.1"/>
    <property type="molecule type" value="Genomic_DNA"/>
</dbReference>
<dbReference type="AlphaFoldDB" id="A0A219BA84"/>
<dbReference type="Proteomes" id="UP000198462">
    <property type="component" value="Unassembled WGS sequence"/>
</dbReference>
<keyword evidence="1" id="KW-0285">Flavoprotein</keyword>
<dbReference type="PANTHER" id="PTHR47429">
    <property type="entry name" value="PROTEIN TWIN LOV 1"/>
    <property type="match status" value="1"/>
</dbReference>
<dbReference type="OrthoDB" id="7991996at2"/>
<dbReference type="Gene3D" id="3.30.565.10">
    <property type="entry name" value="Histidine kinase-like ATPase, C-terminal domain"/>
    <property type="match status" value="1"/>
</dbReference>
<evidence type="ECO:0000313" key="5">
    <source>
        <dbReference type="EMBL" id="OWV34698.1"/>
    </source>
</evidence>
<dbReference type="InterPro" id="IPR036890">
    <property type="entry name" value="HATPase_C_sf"/>
</dbReference>
<dbReference type="InterPro" id="IPR005467">
    <property type="entry name" value="His_kinase_dom"/>
</dbReference>
<organism evidence="5 6">
    <name type="scientific">Pacificimonas flava</name>
    <dbReference type="NCBI Taxonomy" id="1234595"/>
    <lineage>
        <taxon>Bacteria</taxon>
        <taxon>Pseudomonadati</taxon>
        <taxon>Pseudomonadota</taxon>
        <taxon>Alphaproteobacteria</taxon>
        <taxon>Sphingomonadales</taxon>
        <taxon>Sphingosinicellaceae</taxon>
        <taxon>Pacificimonas</taxon>
    </lineage>
</organism>
<feature type="domain" description="Histidine kinase" evidence="4">
    <location>
        <begin position="152"/>
        <end position="345"/>
    </location>
</feature>
<dbReference type="SUPFAM" id="SSF55785">
    <property type="entry name" value="PYP-like sensor domain (PAS domain)"/>
    <property type="match status" value="1"/>
</dbReference>
<dbReference type="InterPro" id="IPR035965">
    <property type="entry name" value="PAS-like_dom_sf"/>
</dbReference>
<dbReference type="InterPro" id="IPR011495">
    <property type="entry name" value="Sig_transdc_His_kin_sub2_dim/P"/>
</dbReference>
<evidence type="ECO:0000313" key="6">
    <source>
        <dbReference type="Proteomes" id="UP000198462"/>
    </source>
</evidence>
<accession>A0A219BA84</accession>
<evidence type="ECO:0000256" key="3">
    <source>
        <dbReference type="ARBA" id="ARBA00022991"/>
    </source>
</evidence>
<dbReference type="SMART" id="SM00387">
    <property type="entry name" value="HATPase_c"/>
    <property type="match status" value="1"/>
</dbReference>
<evidence type="ECO:0000256" key="2">
    <source>
        <dbReference type="ARBA" id="ARBA00022643"/>
    </source>
</evidence>
<keyword evidence="6" id="KW-1185">Reference proteome</keyword>
<dbReference type="InterPro" id="IPR003594">
    <property type="entry name" value="HATPase_dom"/>
</dbReference>
<dbReference type="NCBIfam" id="TIGR00229">
    <property type="entry name" value="sensory_box"/>
    <property type="match status" value="1"/>
</dbReference>
<gene>
    <name evidence="5" type="ORF">B5C34_08375</name>
</gene>
<evidence type="ECO:0000256" key="1">
    <source>
        <dbReference type="ARBA" id="ARBA00022630"/>
    </source>
</evidence>
<dbReference type="SUPFAM" id="SSF55874">
    <property type="entry name" value="ATPase domain of HSP90 chaperone/DNA topoisomerase II/histidine kinase"/>
    <property type="match status" value="1"/>
</dbReference>